<feature type="region of interest" description="Disordered" evidence="1">
    <location>
        <begin position="74"/>
        <end position="262"/>
    </location>
</feature>
<dbReference type="Proteomes" id="UP000076761">
    <property type="component" value="Unassembled WGS sequence"/>
</dbReference>
<evidence type="ECO:0000313" key="3">
    <source>
        <dbReference type="Proteomes" id="UP000076761"/>
    </source>
</evidence>
<evidence type="ECO:0000256" key="1">
    <source>
        <dbReference type="SAM" id="MobiDB-lite"/>
    </source>
</evidence>
<dbReference type="EMBL" id="KV425608">
    <property type="protein sequence ID" value="KZT21293.1"/>
    <property type="molecule type" value="Genomic_DNA"/>
</dbReference>
<name>A0A165PNN5_9AGAM</name>
<feature type="compositionally biased region" description="Basic residues" evidence="1">
    <location>
        <begin position="252"/>
        <end position="262"/>
    </location>
</feature>
<keyword evidence="3" id="KW-1185">Reference proteome</keyword>
<accession>A0A165PNN5</accession>
<protein>
    <submittedName>
        <fullName evidence="2">Uncharacterized protein</fullName>
    </submittedName>
</protein>
<dbReference type="STRING" id="1314782.A0A165PNN5"/>
<dbReference type="InParanoid" id="A0A165PNN5"/>
<organism evidence="2 3">
    <name type="scientific">Neolentinus lepideus HHB14362 ss-1</name>
    <dbReference type="NCBI Taxonomy" id="1314782"/>
    <lineage>
        <taxon>Eukaryota</taxon>
        <taxon>Fungi</taxon>
        <taxon>Dikarya</taxon>
        <taxon>Basidiomycota</taxon>
        <taxon>Agaricomycotina</taxon>
        <taxon>Agaricomycetes</taxon>
        <taxon>Gloeophyllales</taxon>
        <taxon>Gloeophyllaceae</taxon>
        <taxon>Neolentinus</taxon>
    </lineage>
</organism>
<sequence length="262" mass="28010">MSAKALSNGTLSLRFMQRAKLAQKNEAEKAEVKDESQWEISSEVQEAWGLSSGSSQPFSEVTYESSYLPFLFPAFSEDPSASTHTPTEPKGRRKFNAKGQEVAEEPSEPVQAVVESANDTARDWSKMSKRPATISGSSGTISKLQKGSKKNKDNAKSAKTLIRETAKVGTDLRAARSSLRAPAMDPPAPTVFLKPSGVDEPAAGPSGSKPVSSRPNADAPSRNAGIKGKAKRVFAADGEPQDDGAGHLADKKRLKKKKHTSD</sequence>
<dbReference type="OrthoDB" id="3251271at2759"/>
<reference evidence="2 3" key="1">
    <citation type="journal article" date="2016" name="Mol. Biol. Evol.">
        <title>Comparative Genomics of Early-Diverging Mushroom-Forming Fungi Provides Insights into the Origins of Lignocellulose Decay Capabilities.</title>
        <authorList>
            <person name="Nagy L.G."/>
            <person name="Riley R."/>
            <person name="Tritt A."/>
            <person name="Adam C."/>
            <person name="Daum C."/>
            <person name="Floudas D."/>
            <person name="Sun H."/>
            <person name="Yadav J.S."/>
            <person name="Pangilinan J."/>
            <person name="Larsson K.H."/>
            <person name="Matsuura K."/>
            <person name="Barry K."/>
            <person name="Labutti K."/>
            <person name="Kuo R."/>
            <person name="Ohm R.A."/>
            <person name="Bhattacharya S.S."/>
            <person name="Shirouzu T."/>
            <person name="Yoshinaga Y."/>
            <person name="Martin F.M."/>
            <person name="Grigoriev I.V."/>
            <person name="Hibbett D.S."/>
        </authorList>
    </citation>
    <scope>NUCLEOTIDE SEQUENCE [LARGE SCALE GENOMIC DNA]</scope>
    <source>
        <strain evidence="2 3">HHB14362 ss-1</strain>
    </source>
</reference>
<gene>
    <name evidence="2" type="ORF">NEOLEDRAFT_1150763</name>
</gene>
<evidence type="ECO:0000313" key="2">
    <source>
        <dbReference type="EMBL" id="KZT21293.1"/>
    </source>
</evidence>
<feature type="compositionally biased region" description="Polar residues" evidence="1">
    <location>
        <begin position="134"/>
        <end position="145"/>
    </location>
</feature>
<proteinExistence type="predicted"/>
<feature type="compositionally biased region" description="Basic and acidic residues" evidence="1">
    <location>
        <begin position="150"/>
        <end position="166"/>
    </location>
</feature>
<dbReference type="Pfam" id="PF10175">
    <property type="entry name" value="MPP6"/>
    <property type="match status" value="1"/>
</dbReference>
<dbReference type="AlphaFoldDB" id="A0A165PNN5"/>